<comment type="caution">
    <text evidence="1">The sequence shown here is derived from an EMBL/GenBank/DDBJ whole genome shotgun (WGS) entry which is preliminary data.</text>
</comment>
<dbReference type="Proteomes" id="UP001651880">
    <property type="component" value="Unassembled WGS sequence"/>
</dbReference>
<name>A0ABT1NE29_9FIRM</name>
<reference evidence="1 2" key="1">
    <citation type="submission" date="2021-10" db="EMBL/GenBank/DDBJ databases">
        <title>Lutispora strain m25 sp. nov., a thermophilic, non-spore-forming bacterium isolated from a lab-scale methanogenic bioreactor digesting anaerobic sludge.</title>
        <authorList>
            <person name="El Houari A."/>
            <person name="Mcdonald J."/>
        </authorList>
    </citation>
    <scope>NUCLEOTIDE SEQUENCE [LARGE SCALE GENOMIC DNA]</scope>
    <source>
        <strain evidence="2">m25</strain>
    </source>
</reference>
<protein>
    <submittedName>
        <fullName evidence="1">Uncharacterized protein</fullName>
    </submittedName>
</protein>
<evidence type="ECO:0000313" key="2">
    <source>
        <dbReference type="Proteomes" id="UP001651880"/>
    </source>
</evidence>
<gene>
    <name evidence="1" type="ORF">LJD61_08105</name>
</gene>
<dbReference type="RefSeq" id="WP_255227031.1">
    <property type="nucleotide sequence ID" value="NZ_JAJEKE010000005.1"/>
</dbReference>
<proteinExistence type="predicted"/>
<dbReference type="EMBL" id="JAJEKE010000005">
    <property type="protein sequence ID" value="MCQ1529515.1"/>
    <property type="molecule type" value="Genomic_DNA"/>
</dbReference>
<sequence>MKWYEFDKNRVVLEYQSMQSKYQRFILCKYEGKLAWEGEVNLIPEGIEAAPLKVRLIYPDGFPIIPLKVYPLEPELPKEMWGHKWHRWEDGNLCYLQPKLWNVKYTTVDVVEKIEIWYFNFLAFLFKLIDKMPDEGMADVPIKGGA</sequence>
<keyword evidence="2" id="KW-1185">Reference proteome</keyword>
<accession>A0ABT1NE29</accession>
<evidence type="ECO:0000313" key="1">
    <source>
        <dbReference type="EMBL" id="MCQ1529515.1"/>
    </source>
</evidence>
<organism evidence="1 2">
    <name type="scientific">Lutispora saccharofermentans</name>
    <dbReference type="NCBI Taxonomy" id="3024236"/>
    <lineage>
        <taxon>Bacteria</taxon>
        <taxon>Bacillati</taxon>
        <taxon>Bacillota</taxon>
        <taxon>Clostridia</taxon>
        <taxon>Lutisporales</taxon>
        <taxon>Lutisporaceae</taxon>
        <taxon>Lutispora</taxon>
    </lineage>
</organism>